<sequence length="61" mass="6454">MLFITLDSPCRSALSGWRQWLPLLTLSPLAGRGDVPCETSAGNGEVAAIPFSPRAGVRRTG</sequence>
<dbReference type="AlphaFoldDB" id="B3PS91"/>
<name>B3PS91_RHIE6</name>
<evidence type="ECO:0000313" key="1">
    <source>
        <dbReference type="EMBL" id="ACE90013.1"/>
    </source>
</evidence>
<accession>B3PS91</accession>
<proteinExistence type="predicted"/>
<dbReference type="EMBL" id="CP001074">
    <property type="protein sequence ID" value="ACE90013.1"/>
    <property type="molecule type" value="Genomic_DNA"/>
</dbReference>
<organism evidence="1 2">
    <name type="scientific">Rhizobium etli (strain CIAT 652)</name>
    <dbReference type="NCBI Taxonomy" id="491916"/>
    <lineage>
        <taxon>Bacteria</taxon>
        <taxon>Pseudomonadati</taxon>
        <taxon>Pseudomonadota</taxon>
        <taxon>Alphaproteobacteria</taxon>
        <taxon>Hyphomicrobiales</taxon>
        <taxon>Rhizobiaceae</taxon>
        <taxon>Rhizobium/Agrobacterium group</taxon>
        <taxon>Rhizobium</taxon>
    </lineage>
</organism>
<dbReference type="Proteomes" id="UP000008817">
    <property type="component" value="Chromosome"/>
</dbReference>
<dbReference type="HOGENOM" id="CLU_2919530_0_0_5"/>
<gene>
    <name evidence="1" type="ordered locus">RHECIAT_CH0001028</name>
</gene>
<reference evidence="1 2" key="1">
    <citation type="submission" date="2008-04" db="EMBL/GenBank/DDBJ databases">
        <title>Genome diversity and DNA divergence of Rhizobium etli.</title>
        <authorList>
            <person name="Gonzalez V."/>
            <person name="Acosta J.L."/>
            <person name="Santamaria R.I."/>
            <person name="Bustos P."/>
            <person name="Hernandez-Gonzalez I.L."/>
            <person name="Fernandez J.L."/>
            <person name="Diaz R."/>
            <person name="Flores M."/>
            <person name="Mora J."/>
            <person name="Palacios R."/>
            <person name="Davila G."/>
        </authorList>
    </citation>
    <scope>NUCLEOTIDE SEQUENCE [LARGE SCALE GENOMIC DNA]</scope>
    <source>
        <strain evidence="1 2">CIAT 652</strain>
    </source>
</reference>
<evidence type="ECO:0000313" key="2">
    <source>
        <dbReference type="Proteomes" id="UP000008817"/>
    </source>
</evidence>
<dbReference type="KEGG" id="rec:RHECIAT_CH0001028"/>
<protein>
    <submittedName>
        <fullName evidence="1">Uncharacterized protein</fullName>
    </submittedName>
</protein>